<dbReference type="Proteomes" id="UP000663868">
    <property type="component" value="Unassembled WGS sequence"/>
</dbReference>
<dbReference type="EMBL" id="CAJOBB010001216">
    <property type="protein sequence ID" value="CAF3826073.1"/>
    <property type="molecule type" value="Genomic_DNA"/>
</dbReference>
<dbReference type="PANTHER" id="PTHR11188:SF17">
    <property type="entry name" value="FI21816P1"/>
    <property type="match status" value="1"/>
</dbReference>
<evidence type="ECO:0000259" key="2">
    <source>
        <dbReference type="SMART" id="SM01017"/>
    </source>
</evidence>
<dbReference type="InterPro" id="IPR050357">
    <property type="entry name" value="Arrestin_domain-protein"/>
</dbReference>
<dbReference type="SMART" id="SM01017">
    <property type="entry name" value="Arrestin_C"/>
    <property type="match status" value="1"/>
</dbReference>
<dbReference type="GO" id="GO:0015031">
    <property type="term" value="P:protein transport"/>
    <property type="evidence" value="ECO:0007669"/>
    <property type="project" value="TreeGrafter"/>
</dbReference>
<reference evidence="3" key="1">
    <citation type="submission" date="2021-02" db="EMBL/GenBank/DDBJ databases">
        <authorList>
            <person name="Nowell W R."/>
        </authorList>
    </citation>
    <scope>NUCLEOTIDE SEQUENCE</scope>
</reference>
<evidence type="ECO:0000256" key="1">
    <source>
        <dbReference type="ARBA" id="ARBA00005298"/>
    </source>
</evidence>
<dbReference type="Pfam" id="PF00339">
    <property type="entry name" value="Arrestin_N"/>
    <property type="match status" value="1"/>
</dbReference>
<evidence type="ECO:0000313" key="5">
    <source>
        <dbReference type="Proteomes" id="UP000663860"/>
    </source>
</evidence>
<dbReference type="PANTHER" id="PTHR11188">
    <property type="entry name" value="ARRESTIN DOMAIN CONTAINING PROTEIN"/>
    <property type="match status" value="1"/>
</dbReference>
<dbReference type="Proteomes" id="UP000663860">
    <property type="component" value="Unassembled WGS sequence"/>
</dbReference>
<proteinExistence type="inferred from homology"/>
<dbReference type="InterPro" id="IPR011021">
    <property type="entry name" value="Arrestin-like_N"/>
</dbReference>
<dbReference type="AlphaFoldDB" id="A0A815ML88"/>
<dbReference type="SUPFAM" id="SSF81296">
    <property type="entry name" value="E set domains"/>
    <property type="match status" value="2"/>
</dbReference>
<gene>
    <name evidence="3" type="ORF">IZO911_LOCUS40861</name>
    <name evidence="4" type="ORF">KXQ929_LOCUS18552</name>
</gene>
<accession>A0A815ML88</accession>
<comment type="similarity">
    <text evidence="1">Belongs to the arrestin family.</text>
</comment>
<dbReference type="Pfam" id="PF02752">
    <property type="entry name" value="Arrestin_C"/>
    <property type="match status" value="1"/>
</dbReference>
<dbReference type="InterPro" id="IPR014756">
    <property type="entry name" value="Ig_E-set"/>
</dbReference>
<comment type="caution">
    <text evidence="3">The sequence shown here is derived from an EMBL/GenBank/DDBJ whole genome shotgun (WGS) entry which is preliminary data.</text>
</comment>
<evidence type="ECO:0000313" key="3">
    <source>
        <dbReference type="EMBL" id="CAF1424244.1"/>
    </source>
</evidence>
<dbReference type="InterPro" id="IPR014752">
    <property type="entry name" value="Arrestin-like_C"/>
</dbReference>
<dbReference type="GO" id="GO:0005737">
    <property type="term" value="C:cytoplasm"/>
    <property type="evidence" value="ECO:0007669"/>
    <property type="project" value="TreeGrafter"/>
</dbReference>
<dbReference type="EMBL" id="CAJNOE010001450">
    <property type="protein sequence ID" value="CAF1424244.1"/>
    <property type="molecule type" value="Genomic_DNA"/>
</dbReference>
<dbReference type="Gene3D" id="2.60.40.640">
    <property type="match status" value="2"/>
</dbReference>
<sequence length="319" mass="36003">MGCGASSAIVINLDRENGFFYAGEVVSGTVELHVKDARLKADEIDFKLLGIMGYSTTSTDPNRTATSSFNSNMDTNAEYRHVLFLLTKYVFAHPQGGVNDLTYSQGRYSWPFQFQLPDNIPPTLSLPKAYPHVQYSLQVAIDKAWYKRKLQETRYIGVFPHINLLQQPNLLKPTIFGNHNRKDIIIKGVLSKIGCVPGEFIDVKIEIENPQRVLIKQIHMSIIQSCQVERDSYSRKLATCVIPDLIQRRDERMEKTFEIMIPDSRLPPSFQFKGGIKKTGAVTISYNCKIEVNAEGLFTDFDIVIPITLGTDPKPQPST</sequence>
<dbReference type="InterPro" id="IPR011022">
    <property type="entry name" value="Arrestin_C-like"/>
</dbReference>
<organism evidence="3 5">
    <name type="scientific">Adineta steineri</name>
    <dbReference type="NCBI Taxonomy" id="433720"/>
    <lineage>
        <taxon>Eukaryota</taxon>
        <taxon>Metazoa</taxon>
        <taxon>Spiralia</taxon>
        <taxon>Gnathifera</taxon>
        <taxon>Rotifera</taxon>
        <taxon>Eurotatoria</taxon>
        <taxon>Bdelloidea</taxon>
        <taxon>Adinetida</taxon>
        <taxon>Adinetidae</taxon>
        <taxon>Adineta</taxon>
    </lineage>
</organism>
<feature type="domain" description="Arrestin C-terminal-like" evidence="2">
    <location>
        <begin position="180"/>
        <end position="314"/>
    </location>
</feature>
<protein>
    <recommendedName>
        <fullName evidence="2">Arrestin C-terminal-like domain-containing protein</fullName>
    </recommendedName>
</protein>
<evidence type="ECO:0000313" key="4">
    <source>
        <dbReference type="EMBL" id="CAF3826073.1"/>
    </source>
</evidence>
<name>A0A815ML88_9BILA</name>